<feature type="signal peptide" evidence="1">
    <location>
        <begin position="1"/>
        <end position="29"/>
    </location>
</feature>
<gene>
    <name evidence="3" type="ORF">PAT3040_01037</name>
</gene>
<dbReference type="PROSITE" id="PS51272">
    <property type="entry name" value="SLH"/>
    <property type="match status" value="3"/>
</dbReference>
<dbReference type="InterPro" id="IPR001119">
    <property type="entry name" value="SLH_dom"/>
</dbReference>
<protein>
    <submittedName>
        <fullName evidence="3">S-layer protein</fullName>
    </submittedName>
</protein>
<reference evidence="3 4" key="1">
    <citation type="submission" date="2017-08" db="EMBL/GenBank/DDBJ databases">
        <title>Substantial Increase in Enzyme Production by Combined Drug-Resistance Mutations in Paenibacillus agaridevorans.</title>
        <authorList>
            <person name="Tanaka Y."/>
            <person name="Funane K."/>
            <person name="Hosaka T."/>
            <person name="Shiwa Y."/>
            <person name="Fujita N."/>
            <person name="Miyazaki T."/>
            <person name="Yoshikawa H."/>
            <person name="Murakami K."/>
            <person name="Kasahara K."/>
            <person name="Inaoka T."/>
            <person name="Hiraga Y."/>
            <person name="Ochi K."/>
        </authorList>
    </citation>
    <scope>NUCLEOTIDE SEQUENCE [LARGE SCALE GENOMIC DNA]</scope>
    <source>
        <strain evidence="3 4">T-3040</strain>
    </source>
</reference>
<dbReference type="AlphaFoldDB" id="A0A2R5EIS0"/>
<dbReference type="EMBL" id="BDQX01000051">
    <property type="protein sequence ID" value="GBG06510.1"/>
    <property type="molecule type" value="Genomic_DNA"/>
</dbReference>
<dbReference type="RefSeq" id="WP_108991801.1">
    <property type="nucleotide sequence ID" value="NZ_BDQX01000051.1"/>
</dbReference>
<feature type="domain" description="SLH" evidence="2">
    <location>
        <begin position="35"/>
        <end position="102"/>
    </location>
</feature>
<name>A0A2R5EIS0_9BACL</name>
<dbReference type="PANTHER" id="PTHR43308:SF5">
    <property type="entry name" value="S-LAYER PROTEIN _ PEPTIDOGLYCAN ENDO-BETA-N-ACETYLGLUCOSAMINIDASE"/>
    <property type="match status" value="1"/>
</dbReference>
<evidence type="ECO:0000313" key="4">
    <source>
        <dbReference type="Proteomes" id="UP000245202"/>
    </source>
</evidence>
<dbReference type="PANTHER" id="PTHR43308">
    <property type="entry name" value="OUTER MEMBRANE PROTEIN ALPHA-RELATED"/>
    <property type="match status" value="1"/>
</dbReference>
<feature type="domain" description="SLH" evidence="2">
    <location>
        <begin position="103"/>
        <end position="162"/>
    </location>
</feature>
<organism evidence="3 4">
    <name type="scientific">Paenibacillus agaridevorans</name>
    <dbReference type="NCBI Taxonomy" id="171404"/>
    <lineage>
        <taxon>Bacteria</taxon>
        <taxon>Bacillati</taxon>
        <taxon>Bacillota</taxon>
        <taxon>Bacilli</taxon>
        <taxon>Bacillales</taxon>
        <taxon>Paenibacillaceae</taxon>
        <taxon>Paenibacillus</taxon>
    </lineage>
</organism>
<evidence type="ECO:0000313" key="3">
    <source>
        <dbReference type="EMBL" id="GBG06510.1"/>
    </source>
</evidence>
<comment type="caution">
    <text evidence="3">The sequence shown here is derived from an EMBL/GenBank/DDBJ whole genome shotgun (WGS) entry which is preliminary data.</text>
</comment>
<feature type="domain" description="SLH" evidence="2">
    <location>
        <begin position="166"/>
        <end position="229"/>
    </location>
</feature>
<feature type="chain" id="PRO_5015344638" evidence="1">
    <location>
        <begin position="30"/>
        <end position="356"/>
    </location>
</feature>
<proteinExistence type="predicted"/>
<evidence type="ECO:0000259" key="2">
    <source>
        <dbReference type="PROSITE" id="PS51272"/>
    </source>
</evidence>
<keyword evidence="4" id="KW-1185">Reference proteome</keyword>
<dbReference type="Proteomes" id="UP000245202">
    <property type="component" value="Unassembled WGS sequence"/>
</dbReference>
<dbReference type="InterPro" id="IPR051465">
    <property type="entry name" value="Cell_Envelope_Struct_Comp"/>
</dbReference>
<accession>A0A2R5EIS0</accession>
<evidence type="ECO:0000256" key="1">
    <source>
        <dbReference type="SAM" id="SignalP"/>
    </source>
</evidence>
<keyword evidence="1" id="KW-0732">Signal</keyword>
<sequence length="356" mass="38926">MKKTMKQGTVALAAGMLIAASILPAAASAAPEHTLEMYFPVDIENHWAYRELDNFVVADLLKGYRTDEGEVEVRPEQSITRAEFVTLLVRSLGLKSDKAQAAFQDVPSEEWYADSVQIASSLGIVNGITTTEFKPDQLIERGEIAAMVVRAFPDVMETEDGAESEAAPFVDIPASDYFAADAIASASRAGIVNGITELEFKPFQHAKRAEAVVMLQRALNQQDGDLPSFEQLKSVILTADEAELAAINQGELEGLSSLLGKQYTAFQLTSLEQYIEGMKELVGDGIAISVEETGERSIELVSASDRYAIVKSTGGSWLFKYAYDGQQQAETVSSDGHYYMKKTEDGSWKVYAIFEQ</sequence>
<dbReference type="Pfam" id="PF00395">
    <property type="entry name" value="SLH"/>
    <property type="match status" value="2"/>
</dbReference>